<dbReference type="InParanoid" id="A0A165RJE2"/>
<reference evidence="2 3" key="1">
    <citation type="journal article" date="2016" name="Mol. Biol. Evol.">
        <title>Comparative Genomics of Early-Diverging Mushroom-Forming Fungi Provides Insights into the Origins of Lignocellulose Decay Capabilities.</title>
        <authorList>
            <person name="Nagy L.G."/>
            <person name="Riley R."/>
            <person name="Tritt A."/>
            <person name="Adam C."/>
            <person name="Daum C."/>
            <person name="Floudas D."/>
            <person name="Sun H."/>
            <person name="Yadav J.S."/>
            <person name="Pangilinan J."/>
            <person name="Larsson K.H."/>
            <person name="Matsuura K."/>
            <person name="Barry K."/>
            <person name="Labutti K."/>
            <person name="Kuo R."/>
            <person name="Ohm R.A."/>
            <person name="Bhattacharya S.S."/>
            <person name="Shirouzu T."/>
            <person name="Yoshinaga Y."/>
            <person name="Martin F.M."/>
            <person name="Grigoriev I.V."/>
            <person name="Hibbett D.S."/>
        </authorList>
    </citation>
    <scope>NUCLEOTIDE SEQUENCE [LARGE SCALE GENOMIC DNA]</scope>
    <source>
        <strain evidence="2 3">HHB14362 ss-1</strain>
    </source>
</reference>
<evidence type="ECO:0000259" key="1">
    <source>
        <dbReference type="Pfam" id="PF03795"/>
    </source>
</evidence>
<dbReference type="OrthoDB" id="5519740at2759"/>
<dbReference type="InterPro" id="IPR005545">
    <property type="entry name" value="YCII"/>
</dbReference>
<dbReference type="PANTHER" id="PTHR33606:SF3">
    <property type="entry name" value="PROTEIN YCII"/>
    <property type="match status" value="1"/>
</dbReference>
<dbReference type="EMBL" id="KV425581">
    <property type="protein sequence ID" value="KZT23898.1"/>
    <property type="molecule type" value="Genomic_DNA"/>
</dbReference>
<gene>
    <name evidence="2" type="ORF">NEOLEDRAFT_1117146</name>
</gene>
<evidence type="ECO:0000313" key="2">
    <source>
        <dbReference type="EMBL" id="KZT23898.1"/>
    </source>
</evidence>
<dbReference type="InterPro" id="IPR051807">
    <property type="entry name" value="Sec-metab_biosynth-assoc"/>
</dbReference>
<dbReference type="InterPro" id="IPR011008">
    <property type="entry name" value="Dimeric_a/b-barrel"/>
</dbReference>
<dbReference type="Proteomes" id="UP000076761">
    <property type="component" value="Unassembled WGS sequence"/>
</dbReference>
<dbReference type="SUPFAM" id="SSF54909">
    <property type="entry name" value="Dimeric alpha+beta barrel"/>
    <property type="match status" value="1"/>
</dbReference>
<dbReference type="Gene3D" id="3.30.70.1060">
    <property type="entry name" value="Dimeric alpha+beta barrel"/>
    <property type="match status" value="1"/>
</dbReference>
<dbReference type="STRING" id="1314782.A0A165RJE2"/>
<dbReference type="Pfam" id="PF03795">
    <property type="entry name" value="YCII"/>
    <property type="match status" value="1"/>
</dbReference>
<feature type="non-terminal residue" evidence="2">
    <location>
        <position position="122"/>
    </location>
</feature>
<feature type="domain" description="YCII-related" evidence="1">
    <location>
        <begin position="13"/>
        <end position="92"/>
    </location>
</feature>
<proteinExistence type="predicted"/>
<accession>A0A165RJE2</accession>
<sequence>MSTGLFFVYAPDYTDEGAFQRRLDVRPKHLEKAKELIAAGTIKVGGAFVDPVTVSSETKKLTGSGLIVQAASLEDAKKIIESDVYWTSGVVSISAFLSPTVCMITKWLEQWDKEKTVIVPYL</sequence>
<dbReference type="PANTHER" id="PTHR33606">
    <property type="entry name" value="PROTEIN YCII"/>
    <property type="match status" value="1"/>
</dbReference>
<organism evidence="2 3">
    <name type="scientific">Neolentinus lepideus HHB14362 ss-1</name>
    <dbReference type="NCBI Taxonomy" id="1314782"/>
    <lineage>
        <taxon>Eukaryota</taxon>
        <taxon>Fungi</taxon>
        <taxon>Dikarya</taxon>
        <taxon>Basidiomycota</taxon>
        <taxon>Agaricomycotina</taxon>
        <taxon>Agaricomycetes</taxon>
        <taxon>Gloeophyllales</taxon>
        <taxon>Gloeophyllaceae</taxon>
        <taxon>Neolentinus</taxon>
    </lineage>
</organism>
<name>A0A165RJE2_9AGAM</name>
<evidence type="ECO:0000313" key="3">
    <source>
        <dbReference type="Proteomes" id="UP000076761"/>
    </source>
</evidence>
<keyword evidence="3" id="KW-1185">Reference proteome</keyword>
<protein>
    <recommendedName>
        <fullName evidence="1">YCII-related domain-containing protein</fullName>
    </recommendedName>
</protein>
<dbReference type="AlphaFoldDB" id="A0A165RJE2"/>